<feature type="chain" id="PRO_5003410607" description="Membrane protein PTM1" evidence="9">
    <location>
        <begin position="35"/>
        <end position="551"/>
    </location>
</feature>
<dbReference type="GO" id="GO:0005829">
    <property type="term" value="C:cytosol"/>
    <property type="evidence" value="ECO:0007669"/>
    <property type="project" value="GOC"/>
</dbReference>
<dbReference type="Proteomes" id="UP000001640">
    <property type="component" value="Chromosome 1"/>
</dbReference>
<evidence type="ECO:0000256" key="2">
    <source>
        <dbReference type="ARBA" id="ARBA00007883"/>
    </source>
</evidence>
<feature type="transmembrane region" description="Helical" evidence="8">
    <location>
        <begin position="239"/>
        <end position="258"/>
    </location>
</feature>
<reference evidence="12 13" key="1">
    <citation type="journal article" date="2011" name="Proc. Natl. Acad. Sci. U.S.A.">
        <title>Evolutionary erosion of yeast sex chromosomes by mating-type switching accidents.</title>
        <authorList>
            <person name="Gordon J.L."/>
            <person name="Armisen D."/>
            <person name="Proux-Wera E."/>
            <person name="Oheigeartaigh S.S."/>
            <person name="Byrne K.P."/>
            <person name="Wolfe K.H."/>
        </authorList>
    </citation>
    <scope>NUCLEOTIDE SEQUENCE [LARGE SCALE GENOMIC DNA]</scope>
    <source>
        <strain evidence="13">ATCC 76901 / BCRC 22586 / CBS 4309 / NBRC 1992 / NRRL Y-12630</strain>
    </source>
</reference>
<gene>
    <name evidence="12" type="primary">NCAS0A04740</name>
    <name evidence="12" type="ordered locus">NCAS_0A04740</name>
</gene>
<dbReference type="PANTHER" id="PTHR21229:SF1">
    <property type="entry name" value="GH17801P"/>
    <property type="match status" value="1"/>
</dbReference>
<feature type="transmembrane region" description="Helical" evidence="8">
    <location>
        <begin position="207"/>
        <end position="227"/>
    </location>
</feature>
<evidence type="ECO:0000256" key="6">
    <source>
        <dbReference type="ARBA" id="ARBA00023136"/>
    </source>
</evidence>
<dbReference type="KEGG" id="ncs:NCAS_0A04740"/>
<dbReference type="GO" id="GO:0016020">
    <property type="term" value="C:membrane"/>
    <property type="evidence" value="ECO:0007669"/>
    <property type="project" value="UniProtKB-SubCell"/>
</dbReference>
<feature type="transmembrane region" description="Helical" evidence="8">
    <location>
        <begin position="270"/>
        <end position="302"/>
    </location>
</feature>
<feature type="compositionally biased region" description="Pro residues" evidence="7">
    <location>
        <begin position="540"/>
        <end position="551"/>
    </location>
</feature>
<dbReference type="GO" id="GO:0005794">
    <property type="term" value="C:Golgi apparatus"/>
    <property type="evidence" value="ECO:0007669"/>
    <property type="project" value="TreeGrafter"/>
</dbReference>
<evidence type="ECO:0000313" key="13">
    <source>
        <dbReference type="Proteomes" id="UP000001640"/>
    </source>
</evidence>
<dbReference type="GeneID" id="96900517"/>
<comment type="similarity">
    <text evidence="2">Belongs to the LU7TM family.</text>
</comment>
<dbReference type="OMA" id="TWGFYDF"/>
<feature type="transmembrane region" description="Helical" evidence="8">
    <location>
        <begin position="432"/>
        <end position="449"/>
    </location>
</feature>
<feature type="signal peptide" evidence="9">
    <location>
        <begin position="1"/>
        <end position="34"/>
    </location>
</feature>
<feature type="transmembrane region" description="Helical" evidence="8">
    <location>
        <begin position="314"/>
        <end position="331"/>
    </location>
</feature>
<feature type="compositionally biased region" description="Polar residues" evidence="7">
    <location>
        <begin position="507"/>
        <end position="527"/>
    </location>
</feature>
<evidence type="ECO:0000256" key="5">
    <source>
        <dbReference type="ARBA" id="ARBA00022989"/>
    </source>
</evidence>
<evidence type="ECO:0000256" key="4">
    <source>
        <dbReference type="ARBA" id="ARBA00022729"/>
    </source>
</evidence>
<protein>
    <recommendedName>
        <fullName evidence="14">Membrane protein PTM1</fullName>
    </recommendedName>
</protein>
<dbReference type="HOGENOM" id="CLU_024065_1_0_1"/>
<sequence>MVSIYNKNSHGPNCRSFIALLIATFFFCSNTVLANKESVNQDDYQICSGMYSKEDWGGKMDPFISFNLKKLNIKNDNEDDSGVIVAIYDFQDYIHLGVKLPSGDMYYTCDDYTIDLGYCDESNRDEFIVNDVVYNPFTKTNTSLVNPVMTFSQKDLGLHDVKYPVKKTGFYCVTVFTSASDTKFKAMVNFRNAYGNLAGSEINKLPLYGLLAVAYVVAMCLYSFAVWKHKHELLPLHKYLLAFFIFLTVETIFVWAYYDLKNEKGDTAGIKVYMVFLSILTAGKITFSFFMLLIVSLGYGIVYPKLNKTLMRRCQYYAVFSYCWCIAFLIQSYLEDPQDPSPLILITLIPMALCLFVFYFMVLRSMTKTVAYLKDQRQVVKLNMYKRLLFIIYASLICMLGGCVVTSVIFLGLNQLETIEKNWRSRFFFTDFWPTLVYYIVFVIIAFIWRPTDTSYMLAVSQQLPTDPENVADFDLSDMQSLAEHLDEDDDNVSIITDEEQGRGHPQGTQAASNATPQLGTKGQPQQDDLDFNFTDDEAPPAPPKDPFADQ</sequence>
<organism evidence="12 13">
    <name type="scientific">Naumovozyma castellii</name>
    <name type="common">Yeast</name>
    <name type="synonym">Saccharomyces castellii</name>
    <dbReference type="NCBI Taxonomy" id="27288"/>
    <lineage>
        <taxon>Eukaryota</taxon>
        <taxon>Fungi</taxon>
        <taxon>Dikarya</taxon>
        <taxon>Ascomycota</taxon>
        <taxon>Saccharomycotina</taxon>
        <taxon>Saccharomycetes</taxon>
        <taxon>Saccharomycetales</taxon>
        <taxon>Saccharomycetaceae</taxon>
        <taxon>Naumovozyma</taxon>
    </lineage>
</organism>
<keyword evidence="4 9" id="KW-0732">Signal</keyword>
<dbReference type="FunCoup" id="G0V6E0">
    <property type="interactions" value="640"/>
</dbReference>
<accession>G0V6E0</accession>
<dbReference type="InterPro" id="IPR053937">
    <property type="entry name" value="GOST_TM"/>
</dbReference>
<feature type="compositionally biased region" description="Acidic residues" evidence="7">
    <location>
        <begin position="528"/>
        <end position="539"/>
    </location>
</feature>
<dbReference type="OrthoDB" id="19932at2759"/>
<evidence type="ECO:0000259" key="11">
    <source>
        <dbReference type="Pfam" id="PF21902"/>
    </source>
</evidence>
<proteinExistence type="inferred from homology"/>
<evidence type="ECO:0000259" key="10">
    <source>
        <dbReference type="Pfam" id="PF06814"/>
    </source>
</evidence>
<comment type="subcellular location">
    <subcellularLocation>
        <location evidence="1">Membrane</location>
        <topology evidence="1">Multi-pass membrane protein</topology>
    </subcellularLocation>
</comment>
<keyword evidence="6 8" id="KW-0472">Membrane</keyword>
<dbReference type="RefSeq" id="XP_003673419.1">
    <property type="nucleotide sequence ID" value="XM_003673371.1"/>
</dbReference>
<dbReference type="eggNOG" id="KOG2568">
    <property type="taxonomic scope" value="Eukaryota"/>
</dbReference>
<feature type="region of interest" description="Disordered" evidence="7">
    <location>
        <begin position="499"/>
        <end position="551"/>
    </location>
</feature>
<evidence type="ECO:0000256" key="3">
    <source>
        <dbReference type="ARBA" id="ARBA00022692"/>
    </source>
</evidence>
<evidence type="ECO:0000256" key="1">
    <source>
        <dbReference type="ARBA" id="ARBA00004141"/>
    </source>
</evidence>
<feature type="transmembrane region" description="Helical" evidence="8">
    <location>
        <begin position="388"/>
        <end position="412"/>
    </location>
</feature>
<evidence type="ECO:0000313" key="12">
    <source>
        <dbReference type="EMBL" id="CCC67032.1"/>
    </source>
</evidence>
<dbReference type="InParanoid" id="G0V6E0"/>
<evidence type="ECO:0000256" key="9">
    <source>
        <dbReference type="SAM" id="SignalP"/>
    </source>
</evidence>
<evidence type="ECO:0008006" key="14">
    <source>
        <dbReference type="Google" id="ProtNLM"/>
    </source>
</evidence>
<dbReference type="AlphaFoldDB" id="G0V6E0"/>
<dbReference type="InterPro" id="IPR009637">
    <property type="entry name" value="GPR107/GPR108-like"/>
</dbReference>
<keyword evidence="5 8" id="KW-1133">Transmembrane helix</keyword>
<dbReference type="EMBL" id="HE576752">
    <property type="protein sequence ID" value="CCC67032.1"/>
    <property type="molecule type" value="Genomic_DNA"/>
</dbReference>
<keyword evidence="13" id="KW-1185">Reference proteome</keyword>
<dbReference type="Pfam" id="PF06814">
    <property type="entry name" value="GOST_TM"/>
    <property type="match status" value="1"/>
</dbReference>
<dbReference type="Pfam" id="PF21902">
    <property type="entry name" value="PTM1-like_N"/>
    <property type="match status" value="1"/>
</dbReference>
<dbReference type="STRING" id="1064592.G0V6E0"/>
<dbReference type="PANTHER" id="PTHR21229">
    <property type="entry name" value="LUNG SEVEN TRANSMEMBRANE RECEPTOR"/>
    <property type="match status" value="1"/>
</dbReference>
<evidence type="ECO:0000256" key="8">
    <source>
        <dbReference type="SAM" id="Phobius"/>
    </source>
</evidence>
<feature type="transmembrane region" description="Helical" evidence="8">
    <location>
        <begin position="343"/>
        <end position="367"/>
    </location>
</feature>
<evidence type="ECO:0000256" key="7">
    <source>
        <dbReference type="SAM" id="MobiDB-lite"/>
    </source>
</evidence>
<feature type="domain" description="PTM1-like N-terminal" evidence="11">
    <location>
        <begin position="44"/>
        <end position="192"/>
    </location>
</feature>
<dbReference type="InterPro" id="IPR053938">
    <property type="entry name" value="PTM1-like_N"/>
</dbReference>
<reference key="2">
    <citation type="submission" date="2011-08" db="EMBL/GenBank/DDBJ databases">
        <title>Genome sequence of Naumovozyma castellii.</title>
        <authorList>
            <person name="Gordon J.L."/>
            <person name="Armisen D."/>
            <person name="Proux-Wera E."/>
            <person name="OhEigeartaigh S.S."/>
            <person name="Byrne K.P."/>
            <person name="Wolfe K.H."/>
        </authorList>
    </citation>
    <scope>NUCLEOTIDE SEQUENCE</scope>
    <source>
        <strain>Type strain:CBS 4309</strain>
    </source>
</reference>
<feature type="domain" description="GOST seven transmembrane" evidence="10">
    <location>
        <begin position="204"/>
        <end position="455"/>
    </location>
</feature>
<name>G0V6E0_NAUCA</name>
<keyword evidence="3 8" id="KW-0812">Transmembrane</keyword>
<dbReference type="GO" id="GO:0042147">
    <property type="term" value="P:retrograde transport, endosome to Golgi"/>
    <property type="evidence" value="ECO:0007669"/>
    <property type="project" value="TreeGrafter"/>
</dbReference>